<feature type="signal peptide" evidence="1">
    <location>
        <begin position="1"/>
        <end position="34"/>
    </location>
</feature>
<evidence type="ECO:0000256" key="1">
    <source>
        <dbReference type="SAM" id="SignalP"/>
    </source>
</evidence>
<evidence type="ECO:0000313" key="3">
    <source>
        <dbReference type="Proteomes" id="UP000254834"/>
    </source>
</evidence>
<name>A0A345ZC35_9BACT</name>
<dbReference type="AlphaFoldDB" id="A0A345ZC35"/>
<keyword evidence="1" id="KW-0732">Signal</keyword>
<reference evidence="2 3" key="1">
    <citation type="submission" date="2017-12" db="EMBL/GenBank/DDBJ databases">
        <title>Chromulinavorax destructans is a abundant pathogen of dominant heterotrophic picoflagllates.</title>
        <authorList>
            <person name="Deeg C.M."/>
            <person name="Zimmer M."/>
            <person name="Suttle C.A."/>
        </authorList>
    </citation>
    <scope>NUCLEOTIDE SEQUENCE [LARGE SCALE GENOMIC DNA]</scope>
    <source>
        <strain evidence="2 3">SeV1</strain>
    </source>
</reference>
<protein>
    <submittedName>
        <fullName evidence="2">Uncharacterized protein</fullName>
    </submittedName>
</protein>
<sequence length="181" mass="20929">MNLIIYGVYITSKGNIMKKLFLSALMLFSLPSLYATEANKLMNKYMENNRNVAYNNEKLNPEINDLINSDLIEQQNNRLNKALKSVYMAKTDKTYDMSWGCYLKSYFVDTQDNRVIREINQIERQLRNQLAILHHNTWEQLGWTAAKYATVILITTAVLKQGEIKDYVFGMQDALIQAATA</sequence>
<gene>
    <name evidence="2" type="ORF">C0J27_03855</name>
</gene>
<evidence type="ECO:0000313" key="2">
    <source>
        <dbReference type="EMBL" id="AXK60852.1"/>
    </source>
</evidence>
<feature type="chain" id="PRO_5016709117" evidence="1">
    <location>
        <begin position="35"/>
        <end position="181"/>
    </location>
</feature>
<accession>A0A345ZC35</accession>
<dbReference type="EMBL" id="CP025544">
    <property type="protein sequence ID" value="AXK60852.1"/>
    <property type="molecule type" value="Genomic_DNA"/>
</dbReference>
<keyword evidence="3" id="KW-1185">Reference proteome</keyword>
<organism evidence="2 3">
    <name type="scientific">Candidatus Chromulinivorax destructor</name>
    <dbReference type="NCBI Taxonomy" id="2066483"/>
    <lineage>
        <taxon>Bacteria</taxon>
        <taxon>Candidatus Babelota</taxon>
        <taxon>Candidatus Babeliae</taxon>
        <taxon>Candidatus Babeliales</taxon>
        <taxon>Candidatus Chromulinivoraceae</taxon>
        <taxon>Candidatus Chromulinivorax</taxon>
    </lineage>
</organism>
<dbReference type="Proteomes" id="UP000254834">
    <property type="component" value="Chromosome"/>
</dbReference>
<dbReference type="KEGG" id="cdes:C0J27_03855"/>
<proteinExistence type="predicted"/>